<dbReference type="InterPro" id="IPR003495">
    <property type="entry name" value="CobW/HypB/UreG_nucleotide-bd"/>
</dbReference>
<evidence type="ECO:0000256" key="4">
    <source>
        <dbReference type="ARBA" id="ARBA00034320"/>
    </source>
</evidence>
<proteinExistence type="inferred from homology"/>
<evidence type="ECO:0000313" key="9">
    <source>
        <dbReference type="Proteomes" id="UP001239462"/>
    </source>
</evidence>
<accession>A0ABT7PGR0</accession>
<comment type="caution">
    <text evidence="8">The sequence shown here is derived from an EMBL/GenBank/DDBJ whole genome shotgun (WGS) entry which is preliminary data.</text>
</comment>
<comment type="catalytic activity">
    <reaction evidence="6">
        <text>GTP + H2O = GDP + phosphate + H(+)</text>
        <dbReference type="Rhea" id="RHEA:19669"/>
        <dbReference type="ChEBI" id="CHEBI:15377"/>
        <dbReference type="ChEBI" id="CHEBI:15378"/>
        <dbReference type="ChEBI" id="CHEBI:37565"/>
        <dbReference type="ChEBI" id="CHEBI:43474"/>
        <dbReference type="ChEBI" id="CHEBI:58189"/>
    </reaction>
    <physiologicalReaction direction="left-to-right" evidence="6">
        <dbReference type="Rhea" id="RHEA:19670"/>
    </physiologicalReaction>
</comment>
<protein>
    <submittedName>
        <fullName evidence="8">GTP-binding protein</fullName>
    </submittedName>
</protein>
<evidence type="ECO:0000313" key="8">
    <source>
        <dbReference type="EMBL" id="MDM4015684.1"/>
    </source>
</evidence>
<keyword evidence="1" id="KW-0547">Nucleotide-binding</keyword>
<keyword evidence="9" id="KW-1185">Reference proteome</keyword>
<dbReference type="PANTHER" id="PTHR43603">
    <property type="entry name" value="COBW DOMAIN-CONTAINING PROTEIN DDB_G0274527"/>
    <property type="match status" value="1"/>
</dbReference>
<evidence type="ECO:0000256" key="6">
    <source>
        <dbReference type="ARBA" id="ARBA00049117"/>
    </source>
</evidence>
<evidence type="ECO:0000256" key="2">
    <source>
        <dbReference type="ARBA" id="ARBA00022801"/>
    </source>
</evidence>
<dbReference type="InterPro" id="IPR051927">
    <property type="entry name" value="Zn_Chap_cDPG_Synth"/>
</dbReference>
<dbReference type="PANTHER" id="PTHR43603:SF1">
    <property type="entry name" value="ZINC-REGULATED GTPASE METALLOPROTEIN ACTIVATOR 1"/>
    <property type="match status" value="1"/>
</dbReference>
<dbReference type="RefSeq" id="WP_289163181.1">
    <property type="nucleotide sequence ID" value="NZ_JASZZN010000006.1"/>
</dbReference>
<feature type="domain" description="CobW C-terminal" evidence="7">
    <location>
        <begin position="259"/>
        <end position="374"/>
    </location>
</feature>
<dbReference type="Gene3D" id="3.30.1220.10">
    <property type="entry name" value="CobW-like, C-terminal domain"/>
    <property type="match status" value="1"/>
</dbReference>
<comment type="similarity">
    <text evidence="4">Belongs to the SIMIBI class G3E GTPase family. ZNG1 subfamily.</text>
</comment>
<evidence type="ECO:0000256" key="5">
    <source>
        <dbReference type="ARBA" id="ARBA00045658"/>
    </source>
</evidence>
<dbReference type="EMBL" id="JASZZN010000006">
    <property type="protein sequence ID" value="MDM4015684.1"/>
    <property type="molecule type" value="Genomic_DNA"/>
</dbReference>
<reference evidence="8 9" key="1">
    <citation type="submission" date="2023-06" db="EMBL/GenBank/DDBJ databases">
        <title>Roseiconus lacunae JC819 isolated from Gulf of Mannar region, Tamil Nadu.</title>
        <authorList>
            <person name="Pk S."/>
            <person name="Ch S."/>
            <person name="Ch V.R."/>
        </authorList>
    </citation>
    <scope>NUCLEOTIDE SEQUENCE [LARGE SCALE GENOMIC DNA]</scope>
    <source>
        <strain evidence="8 9">JC819</strain>
    </source>
</reference>
<dbReference type="CDD" id="cd03112">
    <property type="entry name" value="CobW-like"/>
    <property type="match status" value="1"/>
</dbReference>
<dbReference type="Pfam" id="PF02492">
    <property type="entry name" value="cobW"/>
    <property type="match status" value="1"/>
</dbReference>
<evidence type="ECO:0000256" key="3">
    <source>
        <dbReference type="ARBA" id="ARBA00023186"/>
    </source>
</evidence>
<dbReference type="InterPro" id="IPR036627">
    <property type="entry name" value="CobW-likC_sf"/>
</dbReference>
<dbReference type="Proteomes" id="UP001239462">
    <property type="component" value="Unassembled WGS sequence"/>
</dbReference>
<gene>
    <name evidence="8" type="ORF">QTN89_09605</name>
</gene>
<dbReference type="Pfam" id="PF07683">
    <property type="entry name" value="CobW_C"/>
    <property type="match status" value="1"/>
</dbReference>
<keyword evidence="3" id="KW-0143">Chaperone</keyword>
<dbReference type="SUPFAM" id="SSF52540">
    <property type="entry name" value="P-loop containing nucleoside triphosphate hydrolases"/>
    <property type="match status" value="1"/>
</dbReference>
<evidence type="ECO:0000256" key="1">
    <source>
        <dbReference type="ARBA" id="ARBA00022741"/>
    </source>
</evidence>
<evidence type="ECO:0000259" key="7">
    <source>
        <dbReference type="SMART" id="SM00833"/>
    </source>
</evidence>
<name>A0ABT7PGR0_9BACT</name>
<dbReference type="Gene3D" id="3.40.50.300">
    <property type="entry name" value="P-loop containing nucleotide triphosphate hydrolases"/>
    <property type="match status" value="1"/>
</dbReference>
<dbReference type="InterPro" id="IPR027417">
    <property type="entry name" value="P-loop_NTPase"/>
</dbReference>
<organism evidence="8 9">
    <name type="scientific">Roseiconus lacunae</name>
    <dbReference type="NCBI Taxonomy" id="2605694"/>
    <lineage>
        <taxon>Bacteria</taxon>
        <taxon>Pseudomonadati</taxon>
        <taxon>Planctomycetota</taxon>
        <taxon>Planctomycetia</taxon>
        <taxon>Pirellulales</taxon>
        <taxon>Pirellulaceae</taxon>
        <taxon>Roseiconus</taxon>
    </lineage>
</organism>
<dbReference type="InterPro" id="IPR011629">
    <property type="entry name" value="CobW-like_C"/>
</dbReference>
<sequence length="411" mass="45546">MAITNKLPVTVLSGFLGAGKTTLLNHVLTNRAGLRVAVIVNDMSEVNIDAQLVAGGDAALSRTDEKLVEMTNGCICCTLREDLLLEVANLAREGRFDYLLIESTGISEPAPVADTFTFAIGNGVALSEIAELDTMVTVVDAANFLDDLRIGNDLHSVGQAADENDPRTVADLLTEQVEFANVIVFNKTDLVDKDTLGSLEAFVEQLNPHALKLRSSFGNVEPTRIMGTGRFDFEVAKQSKGWQLTLRDDGASEVEEYGVNSFVYRARRPFHPRRFFDRLSQDWRGVLRSKGFFWLASRLGKIGIWSQAGRVARLDFGGFWWAAIPREHWPDVDSIRAEIERRWNDEVGDCRQELVFIGIGMDELELYDSLQACLLTDAEMAAGIESWKTLDDPFPLWNITLDDVLAASTAP</sequence>
<comment type="function">
    <text evidence="5">Zinc chaperone that directly transfers zinc cofactor to target proteins, thereby activating them. Zinc is transferred from the CXCC motif in the GTPase domain to the zinc binding site in target proteins in a process requiring GTP hydrolysis.</text>
</comment>
<keyword evidence="2" id="KW-0378">Hydrolase</keyword>
<dbReference type="SMART" id="SM00833">
    <property type="entry name" value="CobW_C"/>
    <property type="match status" value="1"/>
</dbReference>